<keyword evidence="6" id="KW-1185">Reference proteome</keyword>
<evidence type="ECO:0000256" key="4">
    <source>
        <dbReference type="RuleBase" id="RU362029"/>
    </source>
</evidence>
<gene>
    <name evidence="5" type="primary">arsC</name>
    <name evidence="5" type="ORF">LTT95_08705</name>
</gene>
<reference evidence="5" key="1">
    <citation type="submission" date="2021-12" db="EMBL/GenBank/DDBJ databases">
        <authorList>
            <person name="Ulrich A."/>
        </authorList>
    </citation>
    <scope>NUCLEOTIDE SEQUENCE</scope>
    <source>
        <strain evidence="5">A1P009</strain>
    </source>
</reference>
<organism evidence="5 6">
    <name type="scientific">Luteimonas fraxinea</name>
    <dbReference type="NCBI Taxonomy" id="2901869"/>
    <lineage>
        <taxon>Bacteria</taxon>
        <taxon>Pseudomonadati</taxon>
        <taxon>Pseudomonadota</taxon>
        <taxon>Gammaproteobacteria</taxon>
        <taxon>Lysobacterales</taxon>
        <taxon>Lysobacteraceae</taxon>
        <taxon>Luteimonas</taxon>
    </lineage>
</organism>
<reference evidence="5" key="2">
    <citation type="journal article" date="2022" name="Syst. Appl. Microbiol.">
        <title>Physiological and genomic characterisation of Luteimonas fraxinea sp. nov., a bacterial species associated with trees tolerant to ash dieback.</title>
        <authorList>
            <person name="Ulrich K."/>
            <person name="Becker R."/>
            <person name="Behrendt U."/>
            <person name="Kube M."/>
            <person name="Schneck V."/>
            <person name="Ulrich A."/>
        </authorList>
    </citation>
    <scope>NUCLEOTIDE SEQUENCE</scope>
    <source>
        <strain evidence="5">A1P009</strain>
    </source>
</reference>
<proteinExistence type="inferred from homology"/>
<evidence type="ECO:0000313" key="5">
    <source>
        <dbReference type="EMBL" id="MCD9097019.1"/>
    </source>
</evidence>
<dbReference type="PANTHER" id="PTHR30041">
    <property type="entry name" value="ARSENATE REDUCTASE"/>
    <property type="match status" value="1"/>
</dbReference>
<dbReference type="NCBIfam" id="TIGR00014">
    <property type="entry name" value="arsC"/>
    <property type="match status" value="1"/>
</dbReference>
<sequence length="118" mass="13246">MTDTWTLLHNPRCTKSRAALELLQSRGIDADVVRYLDTPLDAEALRTLLRRLDISPRGLLRTGEDAYRELGLADAALDDDAIVEAMVRHPELIERPILVHGERAVIGRPTERLLALLD</sequence>
<dbReference type="GO" id="GO:0008794">
    <property type="term" value="F:arsenate reductase (glutaredoxin) activity"/>
    <property type="evidence" value="ECO:0007669"/>
    <property type="project" value="UniProtKB-EC"/>
</dbReference>
<dbReference type="InterPro" id="IPR036249">
    <property type="entry name" value="Thioredoxin-like_sf"/>
</dbReference>
<dbReference type="InterPro" id="IPR006660">
    <property type="entry name" value="Arsenate_reductase-like"/>
</dbReference>
<comment type="similarity">
    <text evidence="1 3 4">Belongs to the ArsC family.</text>
</comment>
<accession>A0ABS8UD80</accession>
<evidence type="ECO:0000256" key="3">
    <source>
        <dbReference type="PROSITE-ProRule" id="PRU01282"/>
    </source>
</evidence>
<dbReference type="Pfam" id="PF03960">
    <property type="entry name" value="ArsC"/>
    <property type="match status" value="1"/>
</dbReference>
<evidence type="ECO:0000256" key="1">
    <source>
        <dbReference type="ARBA" id="ARBA00007198"/>
    </source>
</evidence>
<dbReference type="EC" id="1.20.4.1" evidence="4"/>
<dbReference type="InterPro" id="IPR006659">
    <property type="entry name" value="Arsenate_reductase"/>
</dbReference>
<dbReference type="PANTHER" id="PTHR30041:SF4">
    <property type="entry name" value="ARSENATE REDUCTASE"/>
    <property type="match status" value="1"/>
</dbReference>
<keyword evidence="2 4" id="KW-0560">Oxidoreductase</keyword>
<evidence type="ECO:0000256" key="2">
    <source>
        <dbReference type="ARBA" id="ARBA00023002"/>
    </source>
</evidence>
<name>A0ABS8UD80_9GAMM</name>
<comment type="caution">
    <text evidence="5">The sequence shown here is derived from an EMBL/GenBank/DDBJ whole genome shotgun (WGS) entry which is preliminary data.</text>
</comment>
<dbReference type="EMBL" id="JAJQKU010000002">
    <property type="protein sequence ID" value="MCD9097019.1"/>
    <property type="molecule type" value="Genomic_DNA"/>
</dbReference>
<dbReference type="CDD" id="cd03034">
    <property type="entry name" value="ArsC_ArsC"/>
    <property type="match status" value="1"/>
</dbReference>
<evidence type="ECO:0000313" key="6">
    <source>
        <dbReference type="Proteomes" id="UP001430360"/>
    </source>
</evidence>
<protein>
    <recommendedName>
        <fullName evidence="4">Arsenate reductase</fullName>
        <ecNumber evidence="4">1.20.4.1</ecNumber>
    </recommendedName>
</protein>
<dbReference type="RefSeq" id="WP_232135953.1">
    <property type="nucleotide sequence ID" value="NZ_CP089507.1"/>
</dbReference>
<comment type="catalytic activity">
    <reaction evidence="4">
        <text>[glutaredoxin]-dithiol + arsenate + glutathione + H(+) = glutathionyl-S-S-[glutaredoxin] + arsenite + H2O</text>
        <dbReference type="Rhea" id="RHEA:22016"/>
        <dbReference type="Rhea" id="RHEA-COMP:10729"/>
        <dbReference type="Rhea" id="RHEA-COMP:17668"/>
        <dbReference type="ChEBI" id="CHEBI:15377"/>
        <dbReference type="ChEBI" id="CHEBI:15378"/>
        <dbReference type="ChEBI" id="CHEBI:29242"/>
        <dbReference type="ChEBI" id="CHEBI:29950"/>
        <dbReference type="ChEBI" id="CHEBI:48597"/>
        <dbReference type="ChEBI" id="CHEBI:57925"/>
        <dbReference type="ChEBI" id="CHEBI:146199"/>
        <dbReference type="EC" id="1.20.4.1"/>
    </reaction>
</comment>
<dbReference type="Proteomes" id="UP001430360">
    <property type="component" value="Unassembled WGS sequence"/>
</dbReference>
<dbReference type="PROSITE" id="PS51353">
    <property type="entry name" value="ARSC"/>
    <property type="match status" value="1"/>
</dbReference>
<dbReference type="SUPFAM" id="SSF52833">
    <property type="entry name" value="Thioredoxin-like"/>
    <property type="match status" value="1"/>
</dbReference>
<dbReference type="Gene3D" id="3.40.30.10">
    <property type="entry name" value="Glutaredoxin"/>
    <property type="match status" value="1"/>
</dbReference>